<feature type="domain" description="Dynein heavy chain ATP-binding dynein motor region" evidence="1">
    <location>
        <begin position="4"/>
        <end position="73"/>
    </location>
</feature>
<evidence type="ECO:0000313" key="2">
    <source>
        <dbReference type="EMBL" id="KAJ8866808.1"/>
    </source>
</evidence>
<dbReference type="PANTHER" id="PTHR22878:SF68">
    <property type="entry name" value="DYNEIN HEAVY CHAIN 6, AXONEMAL-LIKE"/>
    <property type="match status" value="1"/>
</dbReference>
<organism evidence="2 3">
    <name type="scientific">Dryococelus australis</name>
    <dbReference type="NCBI Taxonomy" id="614101"/>
    <lineage>
        <taxon>Eukaryota</taxon>
        <taxon>Metazoa</taxon>
        <taxon>Ecdysozoa</taxon>
        <taxon>Arthropoda</taxon>
        <taxon>Hexapoda</taxon>
        <taxon>Insecta</taxon>
        <taxon>Pterygota</taxon>
        <taxon>Neoptera</taxon>
        <taxon>Polyneoptera</taxon>
        <taxon>Phasmatodea</taxon>
        <taxon>Verophasmatodea</taxon>
        <taxon>Anareolatae</taxon>
        <taxon>Phasmatidae</taxon>
        <taxon>Eurycanthinae</taxon>
        <taxon>Dryococelus</taxon>
    </lineage>
</organism>
<dbReference type="Pfam" id="PF12781">
    <property type="entry name" value="AAA_9"/>
    <property type="match status" value="1"/>
</dbReference>
<keyword evidence="3" id="KW-1185">Reference proteome</keyword>
<evidence type="ECO:0000313" key="3">
    <source>
        <dbReference type="Proteomes" id="UP001159363"/>
    </source>
</evidence>
<reference evidence="2 3" key="1">
    <citation type="submission" date="2023-02" db="EMBL/GenBank/DDBJ databases">
        <title>LHISI_Scaffold_Assembly.</title>
        <authorList>
            <person name="Stuart O.P."/>
            <person name="Cleave R."/>
            <person name="Magrath M.J.L."/>
            <person name="Mikheyev A.S."/>
        </authorList>
    </citation>
    <scope>NUCLEOTIDE SEQUENCE [LARGE SCALE GENOMIC DNA]</scope>
    <source>
        <strain evidence="2">Daus_M_001</strain>
        <tissue evidence="2">Leg muscle</tissue>
    </source>
</reference>
<gene>
    <name evidence="2" type="ORF">PR048_032669</name>
</gene>
<dbReference type="Proteomes" id="UP001159363">
    <property type="component" value="Chromosome 15"/>
</dbReference>
<dbReference type="Gene3D" id="3.40.50.300">
    <property type="entry name" value="P-loop containing nucleotide triphosphate hydrolases"/>
    <property type="match status" value="1"/>
</dbReference>
<dbReference type="InterPro" id="IPR026983">
    <property type="entry name" value="DHC"/>
</dbReference>
<dbReference type="InterPro" id="IPR027417">
    <property type="entry name" value="P-loop_NTPase"/>
</dbReference>
<evidence type="ECO:0000259" key="1">
    <source>
        <dbReference type="Pfam" id="PF12781"/>
    </source>
</evidence>
<comment type="caution">
    <text evidence="2">The sequence shown here is derived from an EMBL/GenBank/DDBJ whole genome shotgun (WGS) entry which is preliminary data.</text>
</comment>
<dbReference type="EMBL" id="JARBHB010000016">
    <property type="protein sequence ID" value="KAJ8866808.1"/>
    <property type="molecule type" value="Genomic_DNA"/>
</dbReference>
<proteinExistence type="predicted"/>
<protein>
    <recommendedName>
        <fullName evidence="1">Dynein heavy chain ATP-binding dynein motor region domain-containing protein</fullName>
    </recommendedName>
</protein>
<sequence>MVIDARPQGQANKWIRKMEEHRNLAVIKFSDADYMQVIEKAVETGRPVLLENVGEELETPLDPLLAKQIFQQGEAFD</sequence>
<dbReference type="InterPro" id="IPR035706">
    <property type="entry name" value="AAA_9"/>
</dbReference>
<dbReference type="PANTHER" id="PTHR22878">
    <property type="entry name" value="DYNEIN HEAVY CHAIN 6, AXONEMAL-LIKE-RELATED"/>
    <property type="match status" value="1"/>
</dbReference>
<name>A0ABQ9G3M0_9NEOP</name>
<accession>A0ABQ9G3M0</accession>